<name>Q1IIL9_KORVE</name>
<protein>
    <submittedName>
        <fullName evidence="1">Uncharacterized protein</fullName>
    </submittedName>
</protein>
<dbReference type="AlphaFoldDB" id="Q1IIL9"/>
<keyword evidence="2" id="KW-1185">Reference proteome</keyword>
<organism evidence="1 2">
    <name type="scientific">Koribacter versatilis (strain Ellin345)</name>
    <dbReference type="NCBI Taxonomy" id="204669"/>
    <lineage>
        <taxon>Bacteria</taxon>
        <taxon>Pseudomonadati</taxon>
        <taxon>Acidobacteriota</taxon>
        <taxon>Terriglobia</taxon>
        <taxon>Terriglobales</taxon>
        <taxon>Candidatus Korobacteraceae</taxon>
        <taxon>Candidatus Korobacter</taxon>
    </lineage>
</organism>
<dbReference type="Proteomes" id="UP000002432">
    <property type="component" value="Chromosome"/>
</dbReference>
<accession>Q1IIL9</accession>
<gene>
    <name evidence="1" type="ordered locus">Acid345_4281</name>
</gene>
<sequence length="85" mass="9657">MHTVMRQSRVLIDEDTGIFEMVTRDLPINKGNQCFQPVAVANSHPDAILIKKQLGTYCRDHLILDTDGHSPHISIFERRVSTQLS</sequence>
<dbReference type="HOGENOM" id="CLU_2508393_0_0_0"/>
<dbReference type="EnsemblBacteria" id="ABF43281">
    <property type="protein sequence ID" value="ABF43281"/>
    <property type="gene ID" value="Acid345_4281"/>
</dbReference>
<dbReference type="KEGG" id="aba:Acid345_4281"/>
<dbReference type="EMBL" id="CP000360">
    <property type="protein sequence ID" value="ABF43281.1"/>
    <property type="molecule type" value="Genomic_DNA"/>
</dbReference>
<reference evidence="1 2" key="1">
    <citation type="journal article" date="2009" name="Appl. Environ. Microbiol.">
        <title>Three genomes from the phylum Acidobacteria provide insight into the lifestyles of these microorganisms in soils.</title>
        <authorList>
            <person name="Ward N.L."/>
            <person name="Challacombe J.F."/>
            <person name="Janssen P.H."/>
            <person name="Henrissat B."/>
            <person name="Coutinho P.M."/>
            <person name="Wu M."/>
            <person name="Xie G."/>
            <person name="Haft D.H."/>
            <person name="Sait M."/>
            <person name="Badger J."/>
            <person name="Barabote R.D."/>
            <person name="Bradley B."/>
            <person name="Brettin T.S."/>
            <person name="Brinkac L.M."/>
            <person name="Bruce D."/>
            <person name="Creasy T."/>
            <person name="Daugherty S.C."/>
            <person name="Davidsen T.M."/>
            <person name="DeBoy R.T."/>
            <person name="Detter J.C."/>
            <person name="Dodson R.J."/>
            <person name="Durkin A.S."/>
            <person name="Ganapathy A."/>
            <person name="Gwinn-Giglio M."/>
            <person name="Han C.S."/>
            <person name="Khouri H."/>
            <person name="Kiss H."/>
            <person name="Kothari S.P."/>
            <person name="Madupu R."/>
            <person name="Nelson K.E."/>
            <person name="Nelson W.C."/>
            <person name="Paulsen I."/>
            <person name="Penn K."/>
            <person name="Ren Q."/>
            <person name="Rosovitz M.J."/>
            <person name="Selengut J.D."/>
            <person name="Shrivastava S."/>
            <person name="Sullivan S.A."/>
            <person name="Tapia R."/>
            <person name="Thompson L.S."/>
            <person name="Watkins K.L."/>
            <person name="Yang Q."/>
            <person name="Yu C."/>
            <person name="Zafar N."/>
            <person name="Zhou L."/>
            <person name="Kuske C.R."/>
        </authorList>
    </citation>
    <scope>NUCLEOTIDE SEQUENCE [LARGE SCALE GENOMIC DNA]</scope>
    <source>
        <strain evidence="1 2">Ellin345</strain>
    </source>
</reference>
<evidence type="ECO:0000313" key="2">
    <source>
        <dbReference type="Proteomes" id="UP000002432"/>
    </source>
</evidence>
<proteinExistence type="predicted"/>
<evidence type="ECO:0000313" key="1">
    <source>
        <dbReference type="EMBL" id="ABF43281.1"/>
    </source>
</evidence>